<feature type="compositionally biased region" description="Polar residues" evidence="1">
    <location>
        <begin position="154"/>
        <end position="164"/>
    </location>
</feature>
<comment type="caution">
    <text evidence="3">The sequence shown here is derived from an EMBL/GenBank/DDBJ whole genome shotgun (WGS) entry which is preliminary data.</text>
</comment>
<evidence type="ECO:0000313" key="4">
    <source>
        <dbReference type="Proteomes" id="UP001596333"/>
    </source>
</evidence>
<protein>
    <recommendedName>
        <fullName evidence="5">SHOCT domain-containing protein</fullName>
    </recommendedName>
</protein>
<feature type="region of interest" description="Disordered" evidence="1">
    <location>
        <begin position="133"/>
        <end position="164"/>
    </location>
</feature>
<sequence length="164" mass="16996">MTDETADEVGKTGRLSARAVDAHSASGLVGVAGGVGGVNRMGGMAGGMEGMGGLSGMGGMGMVMFPLLIFTVAVVLVLAYVAVRRLSADDAEHGATETSATTAEDPIERLKRRYTEGNLSEAEFERALDRKLAAETMQSDSDGVAAGDGDERTPIQQSERATER</sequence>
<evidence type="ECO:0000313" key="3">
    <source>
        <dbReference type="EMBL" id="MFC6889747.1"/>
    </source>
</evidence>
<dbReference type="AlphaFoldDB" id="A0ABD5UNM7"/>
<keyword evidence="2" id="KW-0812">Transmembrane</keyword>
<proteinExistence type="predicted"/>
<keyword evidence="2" id="KW-1133">Transmembrane helix</keyword>
<feature type="region of interest" description="Disordered" evidence="1">
    <location>
        <begin position="90"/>
        <end position="109"/>
    </location>
</feature>
<dbReference type="EMBL" id="JBHSXI010000012">
    <property type="protein sequence ID" value="MFC6889747.1"/>
    <property type="molecule type" value="Genomic_DNA"/>
</dbReference>
<name>A0ABD5UNM7_9EURY</name>
<evidence type="ECO:0000256" key="1">
    <source>
        <dbReference type="SAM" id="MobiDB-lite"/>
    </source>
</evidence>
<feature type="transmembrane region" description="Helical" evidence="2">
    <location>
        <begin position="63"/>
        <end position="83"/>
    </location>
</feature>
<reference evidence="3 4" key="1">
    <citation type="journal article" date="2019" name="Int. J. Syst. Evol. Microbiol.">
        <title>The Global Catalogue of Microorganisms (GCM) 10K type strain sequencing project: providing services to taxonomists for standard genome sequencing and annotation.</title>
        <authorList>
            <consortium name="The Broad Institute Genomics Platform"/>
            <consortium name="The Broad Institute Genome Sequencing Center for Infectious Disease"/>
            <person name="Wu L."/>
            <person name="Ma J."/>
        </authorList>
    </citation>
    <scope>NUCLEOTIDE SEQUENCE [LARGE SCALE GENOMIC DNA]</scope>
    <source>
        <strain evidence="3 4">Y73</strain>
    </source>
</reference>
<keyword evidence="4" id="KW-1185">Reference proteome</keyword>
<gene>
    <name evidence="3" type="ORF">ACFQEY_12070</name>
</gene>
<keyword evidence="2" id="KW-0472">Membrane</keyword>
<evidence type="ECO:0008006" key="5">
    <source>
        <dbReference type="Google" id="ProtNLM"/>
    </source>
</evidence>
<accession>A0ABD5UNM7</accession>
<dbReference type="RefSeq" id="WP_379768835.1">
    <property type="nucleotide sequence ID" value="NZ_JBHSXI010000012.1"/>
</dbReference>
<evidence type="ECO:0000256" key="2">
    <source>
        <dbReference type="SAM" id="Phobius"/>
    </source>
</evidence>
<organism evidence="3 4">
    <name type="scientific">Halorubrum trueperi</name>
    <dbReference type="NCBI Taxonomy" id="2004704"/>
    <lineage>
        <taxon>Archaea</taxon>
        <taxon>Methanobacteriati</taxon>
        <taxon>Methanobacteriota</taxon>
        <taxon>Stenosarchaea group</taxon>
        <taxon>Halobacteria</taxon>
        <taxon>Halobacteriales</taxon>
        <taxon>Haloferacaceae</taxon>
        <taxon>Halorubrum</taxon>
    </lineage>
</organism>
<dbReference type="Proteomes" id="UP001596333">
    <property type="component" value="Unassembled WGS sequence"/>
</dbReference>